<feature type="compositionally biased region" description="Gly residues" evidence="4">
    <location>
        <begin position="556"/>
        <end position="575"/>
    </location>
</feature>
<dbReference type="InterPro" id="IPR050546">
    <property type="entry name" value="Glycosyl_Hydrlase_16"/>
</dbReference>
<feature type="transmembrane region" description="Helical" evidence="5">
    <location>
        <begin position="359"/>
        <end position="379"/>
    </location>
</feature>
<dbReference type="PANTHER" id="PTHR10963">
    <property type="entry name" value="GLYCOSYL HYDROLASE-RELATED"/>
    <property type="match status" value="1"/>
</dbReference>
<dbReference type="GO" id="GO:0016757">
    <property type="term" value="F:glycosyltransferase activity"/>
    <property type="evidence" value="ECO:0007669"/>
    <property type="project" value="TreeGrafter"/>
</dbReference>
<evidence type="ECO:0000256" key="5">
    <source>
        <dbReference type="SAM" id="Phobius"/>
    </source>
</evidence>
<evidence type="ECO:0000256" key="2">
    <source>
        <dbReference type="ARBA" id="ARBA00022801"/>
    </source>
</evidence>
<evidence type="ECO:0000259" key="6">
    <source>
        <dbReference type="PROSITE" id="PS51762"/>
    </source>
</evidence>
<evidence type="ECO:0000256" key="3">
    <source>
        <dbReference type="ARBA" id="ARBA00023295"/>
    </source>
</evidence>
<dbReference type="PANTHER" id="PTHR10963:SF22">
    <property type="entry name" value="GLYCOSIDASE CRH2-RELATED"/>
    <property type="match status" value="1"/>
</dbReference>
<keyword evidence="2" id="KW-0378">Hydrolase</keyword>
<dbReference type="GO" id="GO:0005975">
    <property type="term" value="P:carbohydrate metabolic process"/>
    <property type="evidence" value="ECO:0007669"/>
    <property type="project" value="InterPro"/>
</dbReference>
<dbReference type="GO" id="GO:0031505">
    <property type="term" value="P:fungal-type cell wall organization"/>
    <property type="evidence" value="ECO:0007669"/>
    <property type="project" value="TreeGrafter"/>
</dbReference>
<evidence type="ECO:0000313" key="8">
    <source>
        <dbReference type="Proteomes" id="UP001342314"/>
    </source>
</evidence>
<evidence type="ECO:0000256" key="1">
    <source>
        <dbReference type="ARBA" id="ARBA00022729"/>
    </source>
</evidence>
<keyword evidence="1" id="KW-0732">Signal</keyword>
<organism evidence="7 8">
    <name type="scientific">Rhodotorula paludigena</name>
    <dbReference type="NCBI Taxonomy" id="86838"/>
    <lineage>
        <taxon>Eukaryota</taxon>
        <taxon>Fungi</taxon>
        <taxon>Dikarya</taxon>
        <taxon>Basidiomycota</taxon>
        <taxon>Pucciniomycotina</taxon>
        <taxon>Microbotryomycetes</taxon>
        <taxon>Sporidiobolales</taxon>
        <taxon>Sporidiobolaceae</taxon>
        <taxon>Rhodotorula</taxon>
    </lineage>
</organism>
<sequence>MPVCSSSNYTFSDDSRIQRNHSAWNGDASAYDFTLDVLDSSNPPLVANNELVLTLTENGGGTRVSTTRNVLYGTIQANMRTVATAGVVTAFITMSGVKDEIDYEWTGGNTDEVQSNWYWEGDIADYSHGGKHTANNRDTSYITYGLVWTPTELDWQVNGRTVRTLKKSDDPNGRFPQTPSRVQFSVWPAGVAGTSQGTIDWAGGMIDWSSSEYKRNNNAFTAGVRWLSIDCYDGNDALPFVQSNQTSSSSNDRRRVRRGVEARSEEDDALRLWARQSQSVNSWVWGANDTNGQIGISGSDASTVINSPFSTGQNMLVKNGDTKGVSNGRTSGTGSTGIFGDTAAGHWWARQSTAAKAGIGIAIGAVVLFVIVAACTLWARRKDRGKEKRRVAAAAAAAGGAAGGKAGILRRSAGKGGNEAIPLVSTPGGGGASSSSTRDLPGRFANAPPPGSRPAYGRGGGDSYATLHDNGSVYSTGTGGDASSLHKGSFRSASPYGGGGAPQPHHDPFADPYGAHRGTPPPPVPSIPPRYAAAASPPAYPPAQGPYGAYPPQSPGYGGYGGQSGQGQGQGWGRY</sequence>
<dbReference type="SUPFAM" id="SSF49899">
    <property type="entry name" value="Concanavalin A-like lectins/glucanases"/>
    <property type="match status" value="1"/>
</dbReference>
<accession>A0AAV5GGB9</accession>
<feature type="region of interest" description="Disordered" evidence="4">
    <location>
        <begin position="240"/>
        <end position="261"/>
    </location>
</feature>
<keyword evidence="5" id="KW-0472">Membrane</keyword>
<evidence type="ECO:0000313" key="7">
    <source>
        <dbReference type="EMBL" id="GJN88309.1"/>
    </source>
</evidence>
<gene>
    <name evidence="7" type="ORF">Rhopal_001274-T1</name>
</gene>
<dbReference type="Proteomes" id="UP001342314">
    <property type="component" value="Unassembled WGS sequence"/>
</dbReference>
<proteinExistence type="predicted"/>
<dbReference type="AlphaFoldDB" id="A0AAV5GGB9"/>
<name>A0AAV5GGB9_9BASI</name>
<reference evidence="7 8" key="1">
    <citation type="submission" date="2021-12" db="EMBL/GenBank/DDBJ databases">
        <title>High titer production of polyol ester of fatty acids by Rhodotorula paludigena BS15 towards product separation-free biomass refinery.</title>
        <authorList>
            <person name="Mano J."/>
            <person name="Ono H."/>
            <person name="Tanaka T."/>
            <person name="Naito K."/>
            <person name="Sushida H."/>
            <person name="Ike M."/>
            <person name="Tokuyasu K."/>
            <person name="Kitaoka M."/>
        </authorList>
    </citation>
    <scope>NUCLEOTIDE SEQUENCE [LARGE SCALE GENOMIC DNA]</scope>
    <source>
        <strain evidence="7 8">BS15</strain>
    </source>
</reference>
<dbReference type="EMBL" id="BQKY01000003">
    <property type="protein sequence ID" value="GJN88309.1"/>
    <property type="molecule type" value="Genomic_DNA"/>
</dbReference>
<keyword evidence="8" id="KW-1185">Reference proteome</keyword>
<feature type="region of interest" description="Disordered" evidence="4">
    <location>
        <begin position="419"/>
        <end position="575"/>
    </location>
</feature>
<keyword evidence="3" id="KW-0326">Glycosidase</keyword>
<feature type="compositionally biased region" description="Pro residues" evidence="4">
    <location>
        <begin position="519"/>
        <end position="528"/>
    </location>
</feature>
<feature type="domain" description="GH16" evidence="6">
    <location>
        <begin position="1"/>
        <end position="217"/>
    </location>
</feature>
<dbReference type="InterPro" id="IPR013320">
    <property type="entry name" value="ConA-like_dom_sf"/>
</dbReference>
<dbReference type="GO" id="GO:0004553">
    <property type="term" value="F:hydrolase activity, hydrolyzing O-glycosyl compounds"/>
    <property type="evidence" value="ECO:0007669"/>
    <property type="project" value="InterPro"/>
</dbReference>
<dbReference type="PROSITE" id="PS51762">
    <property type="entry name" value="GH16_2"/>
    <property type="match status" value="1"/>
</dbReference>
<keyword evidence="5" id="KW-1133">Transmembrane helix</keyword>
<dbReference type="Gene3D" id="2.60.120.200">
    <property type="match status" value="1"/>
</dbReference>
<evidence type="ECO:0000256" key="4">
    <source>
        <dbReference type="SAM" id="MobiDB-lite"/>
    </source>
</evidence>
<dbReference type="InterPro" id="IPR000757">
    <property type="entry name" value="Beta-glucanase-like"/>
</dbReference>
<protein>
    <recommendedName>
        <fullName evidence="6">GH16 domain-containing protein</fullName>
    </recommendedName>
</protein>
<dbReference type="Pfam" id="PF00722">
    <property type="entry name" value="Glyco_hydro_16"/>
    <property type="match status" value="1"/>
</dbReference>
<dbReference type="GO" id="GO:0009277">
    <property type="term" value="C:fungal-type cell wall"/>
    <property type="evidence" value="ECO:0007669"/>
    <property type="project" value="TreeGrafter"/>
</dbReference>
<keyword evidence="5" id="KW-0812">Transmembrane</keyword>
<comment type="caution">
    <text evidence="7">The sequence shown here is derived from an EMBL/GenBank/DDBJ whole genome shotgun (WGS) entry which is preliminary data.</text>
</comment>